<gene>
    <name evidence="2" type="primary">Acey_s1482.g3891</name>
    <name evidence="2" type="ORF">Y032_1482g3891</name>
</gene>
<evidence type="ECO:0000313" key="2">
    <source>
        <dbReference type="EMBL" id="EYC34768.1"/>
    </source>
</evidence>
<accession>A0A016W6Y0</accession>
<evidence type="ECO:0000259" key="1">
    <source>
        <dbReference type="Pfam" id="PF05699"/>
    </source>
</evidence>
<feature type="domain" description="HAT C-terminal dimerisation" evidence="1">
    <location>
        <begin position="236"/>
        <end position="285"/>
    </location>
</feature>
<dbReference type="GO" id="GO:0046983">
    <property type="term" value="F:protein dimerization activity"/>
    <property type="evidence" value="ECO:0007669"/>
    <property type="project" value="InterPro"/>
</dbReference>
<protein>
    <recommendedName>
        <fullName evidence="1">HAT C-terminal dimerisation domain-containing protein</fullName>
    </recommendedName>
</protein>
<dbReference type="Pfam" id="PF05699">
    <property type="entry name" value="Dimer_Tnp_hAT"/>
    <property type="match status" value="1"/>
</dbReference>
<evidence type="ECO:0000313" key="3">
    <source>
        <dbReference type="Proteomes" id="UP000024635"/>
    </source>
</evidence>
<organism evidence="2 3">
    <name type="scientific">Ancylostoma ceylanicum</name>
    <dbReference type="NCBI Taxonomy" id="53326"/>
    <lineage>
        <taxon>Eukaryota</taxon>
        <taxon>Metazoa</taxon>
        <taxon>Ecdysozoa</taxon>
        <taxon>Nematoda</taxon>
        <taxon>Chromadorea</taxon>
        <taxon>Rhabditida</taxon>
        <taxon>Rhabditina</taxon>
        <taxon>Rhabditomorpha</taxon>
        <taxon>Strongyloidea</taxon>
        <taxon>Ancylostomatidae</taxon>
        <taxon>Ancylostomatinae</taxon>
        <taxon>Ancylostoma</taxon>
    </lineage>
</organism>
<dbReference type="Proteomes" id="UP000024635">
    <property type="component" value="Unassembled WGS sequence"/>
</dbReference>
<dbReference type="OrthoDB" id="5809221at2759"/>
<dbReference type="AlphaFoldDB" id="A0A016W6Y0"/>
<dbReference type="SUPFAM" id="SSF53098">
    <property type="entry name" value="Ribonuclease H-like"/>
    <property type="match status" value="1"/>
</dbReference>
<dbReference type="EMBL" id="JARK01001081">
    <property type="protein sequence ID" value="EYC34768.1"/>
    <property type="molecule type" value="Genomic_DNA"/>
</dbReference>
<sequence length="339" mass="39094">MSDVLLRKHDFRDLTSQDSQEIRFVDMHNQDSDLLFNAEDSPEFDVRSVGVQNLGQAYVNFVVNADINENMEKDKQKTVRTLMKDLYTTMRNNLMNRFENSDVRTEVHKNAFYSIDRYILFDIIEMGGDFESDFPIYIPPGYTAQNRGYPAYIRESDGAINPQMRQRLVEQSIDLLGRYCNVPDPYDEFVTFYNALNGSVSNFDNWPTDIKDDYSSLRLYLILLNNADQLRVPNKVAQVLKCVLVIPASTGDAERSFSAANRLSSAERSNIKTKTLDNLMTIQRNGPSVLMVKPEKLVKQWMQPLPGLGLSHRKSSSFTQEENILKEIWENVRKGRFLI</sequence>
<reference evidence="3" key="1">
    <citation type="journal article" date="2015" name="Nat. Genet.">
        <title>The genome and transcriptome of the zoonotic hookworm Ancylostoma ceylanicum identify infection-specific gene families.</title>
        <authorList>
            <person name="Schwarz E.M."/>
            <person name="Hu Y."/>
            <person name="Antoshechkin I."/>
            <person name="Miller M.M."/>
            <person name="Sternberg P.W."/>
            <person name="Aroian R.V."/>
        </authorList>
    </citation>
    <scope>NUCLEOTIDE SEQUENCE</scope>
    <source>
        <strain evidence="3">HY135</strain>
    </source>
</reference>
<dbReference type="InterPro" id="IPR012337">
    <property type="entry name" value="RNaseH-like_sf"/>
</dbReference>
<keyword evidence="3" id="KW-1185">Reference proteome</keyword>
<name>A0A016W6Y0_9BILA</name>
<dbReference type="STRING" id="53326.A0A016W6Y0"/>
<proteinExistence type="predicted"/>
<comment type="caution">
    <text evidence="2">The sequence shown here is derived from an EMBL/GenBank/DDBJ whole genome shotgun (WGS) entry which is preliminary data.</text>
</comment>
<dbReference type="InterPro" id="IPR008906">
    <property type="entry name" value="HATC_C_dom"/>
</dbReference>